<protein>
    <submittedName>
        <fullName evidence="1">Vasoactive intestinal polypeptide receptor 2</fullName>
    </submittedName>
</protein>
<dbReference type="KEGG" id="aot:AcetOri_orf02116"/>
<dbReference type="AlphaFoldDB" id="A0A2Z5ZGQ7"/>
<reference evidence="1 2" key="1">
    <citation type="submission" date="2018-02" db="EMBL/GenBank/DDBJ databases">
        <title>Acetobacter orientalis genome.</title>
        <authorList>
            <person name="Nakashima N."/>
            <person name="Tamura T."/>
        </authorList>
    </citation>
    <scope>NUCLEOTIDE SEQUENCE [LARGE SCALE GENOMIC DNA]</scope>
    <source>
        <strain evidence="1 2">FAN1</strain>
    </source>
</reference>
<accession>A0A2Z5ZGQ7</accession>
<name>A0A2Z5ZGQ7_9PROT</name>
<evidence type="ECO:0000313" key="1">
    <source>
        <dbReference type="EMBL" id="BBC79758.1"/>
    </source>
</evidence>
<proteinExistence type="predicted"/>
<organism evidence="1 2">
    <name type="scientific">Acetobacter orientalis</name>
    <dbReference type="NCBI Taxonomy" id="146474"/>
    <lineage>
        <taxon>Bacteria</taxon>
        <taxon>Pseudomonadati</taxon>
        <taxon>Pseudomonadota</taxon>
        <taxon>Alphaproteobacteria</taxon>
        <taxon>Acetobacterales</taxon>
        <taxon>Acetobacteraceae</taxon>
        <taxon>Acetobacter</taxon>
    </lineage>
</organism>
<keyword evidence="1" id="KW-0675">Receptor</keyword>
<gene>
    <name evidence="1" type="ORF">AcetOrient_orf02116</name>
</gene>
<dbReference type="EMBL" id="AP018515">
    <property type="protein sequence ID" value="BBC79758.1"/>
    <property type="molecule type" value="Genomic_DNA"/>
</dbReference>
<dbReference type="Proteomes" id="UP000270034">
    <property type="component" value="Chromosome"/>
</dbReference>
<sequence>MLGETITKHCKPVIYNFYKKPAGKNKYCKKAGRFKSCG</sequence>
<evidence type="ECO:0000313" key="2">
    <source>
        <dbReference type="Proteomes" id="UP000270034"/>
    </source>
</evidence>